<dbReference type="EMBL" id="BGPR01000066">
    <property type="protein sequence ID" value="GBL89639.1"/>
    <property type="molecule type" value="Genomic_DNA"/>
</dbReference>
<name>A0A4Y2BDR6_ARAVE</name>
<organism evidence="1 2">
    <name type="scientific">Araneus ventricosus</name>
    <name type="common">Orbweaver spider</name>
    <name type="synonym">Epeira ventricosa</name>
    <dbReference type="NCBI Taxonomy" id="182803"/>
    <lineage>
        <taxon>Eukaryota</taxon>
        <taxon>Metazoa</taxon>
        <taxon>Ecdysozoa</taxon>
        <taxon>Arthropoda</taxon>
        <taxon>Chelicerata</taxon>
        <taxon>Arachnida</taxon>
        <taxon>Araneae</taxon>
        <taxon>Araneomorphae</taxon>
        <taxon>Entelegynae</taxon>
        <taxon>Araneoidea</taxon>
        <taxon>Araneidae</taxon>
        <taxon>Araneus</taxon>
    </lineage>
</organism>
<reference evidence="1 2" key="1">
    <citation type="journal article" date="2019" name="Sci. Rep.">
        <title>Orb-weaving spider Araneus ventricosus genome elucidates the spidroin gene catalogue.</title>
        <authorList>
            <person name="Kono N."/>
            <person name="Nakamura H."/>
            <person name="Ohtoshi R."/>
            <person name="Moran D.A.P."/>
            <person name="Shinohara A."/>
            <person name="Yoshida Y."/>
            <person name="Fujiwara M."/>
            <person name="Mori M."/>
            <person name="Tomita M."/>
            <person name="Arakawa K."/>
        </authorList>
    </citation>
    <scope>NUCLEOTIDE SEQUENCE [LARGE SCALE GENOMIC DNA]</scope>
</reference>
<proteinExistence type="predicted"/>
<evidence type="ECO:0000313" key="1">
    <source>
        <dbReference type="EMBL" id="GBL89639.1"/>
    </source>
</evidence>
<sequence>MQHEGYFGTDLVIFNLGQMMRTLPELAQPLSKFHAAPMGGRLATACDLERNRPHTRRIFSAVGFRAWSPPAPNPKPCH</sequence>
<keyword evidence="2" id="KW-1185">Reference proteome</keyword>
<protein>
    <submittedName>
        <fullName evidence="1">Uncharacterized protein</fullName>
    </submittedName>
</protein>
<dbReference type="Proteomes" id="UP000499080">
    <property type="component" value="Unassembled WGS sequence"/>
</dbReference>
<gene>
    <name evidence="1" type="ORF">AVEN_104601_1</name>
</gene>
<comment type="caution">
    <text evidence="1">The sequence shown here is derived from an EMBL/GenBank/DDBJ whole genome shotgun (WGS) entry which is preliminary data.</text>
</comment>
<accession>A0A4Y2BDR6</accession>
<dbReference type="AlphaFoldDB" id="A0A4Y2BDR6"/>
<evidence type="ECO:0000313" key="2">
    <source>
        <dbReference type="Proteomes" id="UP000499080"/>
    </source>
</evidence>